<accession>A0ABU5SY91</accession>
<evidence type="ECO:0000256" key="1">
    <source>
        <dbReference type="SAM" id="SignalP"/>
    </source>
</evidence>
<reference evidence="2 3" key="1">
    <citation type="submission" date="2023-12" db="EMBL/GenBank/DDBJ databases">
        <title>Baltic Sea Cyanobacteria.</title>
        <authorList>
            <person name="Delbaje E."/>
            <person name="Fewer D.P."/>
            <person name="Shishido T.K."/>
        </authorList>
    </citation>
    <scope>NUCLEOTIDE SEQUENCE [LARGE SCALE GENOMIC DNA]</scope>
    <source>
        <strain evidence="2 3">UHCC 0281</strain>
    </source>
</reference>
<proteinExistence type="predicted"/>
<dbReference type="Gene3D" id="2.40.50.90">
    <property type="match status" value="1"/>
</dbReference>
<comment type="caution">
    <text evidence="2">The sequence shown here is derived from an EMBL/GenBank/DDBJ whole genome shotgun (WGS) entry which is preliminary data.</text>
</comment>
<dbReference type="SUPFAM" id="SSF50199">
    <property type="entry name" value="Staphylococcal nuclease"/>
    <property type="match status" value="1"/>
</dbReference>
<name>A0ABU5SY91_9CYAN</name>
<evidence type="ECO:0008006" key="4">
    <source>
        <dbReference type="Google" id="ProtNLM"/>
    </source>
</evidence>
<evidence type="ECO:0000313" key="3">
    <source>
        <dbReference type="Proteomes" id="UP001302329"/>
    </source>
</evidence>
<keyword evidence="1" id="KW-0732">Signal</keyword>
<protein>
    <recommendedName>
        <fullName evidence="4">Nuclease</fullName>
    </recommendedName>
</protein>
<evidence type="ECO:0000313" key="2">
    <source>
        <dbReference type="EMBL" id="MEA5443037.1"/>
    </source>
</evidence>
<organism evidence="2 3">
    <name type="scientific">Cyanobium gracile UHCC 0281</name>
    <dbReference type="NCBI Taxonomy" id="3110309"/>
    <lineage>
        <taxon>Bacteria</taxon>
        <taxon>Bacillati</taxon>
        <taxon>Cyanobacteriota</taxon>
        <taxon>Cyanophyceae</taxon>
        <taxon>Synechococcales</taxon>
        <taxon>Prochlorococcaceae</taxon>
        <taxon>Cyanobium</taxon>
    </lineage>
</organism>
<feature type="signal peptide" evidence="1">
    <location>
        <begin position="1"/>
        <end position="25"/>
    </location>
</feature>
<keyword evidence="3" id="KW-1185">Reference proteome</keyword>
<dbReference type="RefSeq" id="WP_323357057.1">
    <property type="nucleotide sequence ID" value="NZ_JAYGHY010000034.1"/>
</dbReference>
<dbReference type="Proteomes" id="UP001302329">
    <property type="component" value="Unassembled WGS sequence"/>
</dbReference>
<sequence length="118" mass="12598">MRRQTLSLLGVLLALLIAWPGAAVAAEVFQVRSGRLLQVGDGNRSYAVELACMELAAEQEQQATAWLRQALPRRTKVNLRPMGQRDGTLLAQVSLLSSGDDIATGLIEAGLAQAEACP</sequence>
<gene>
    <name evidence="2" type="ORF">VB739_10795</name>
</gene>
<dbReference type="InterPro" id="IPR035437">
    <property type="entry name" value="SNase_OB-fold_sf"/>
</dbReference>
<dbReference type="EMBL" id="JAYGHY010000034">
    <property type="protein sequence ID" value="MEA5443037.1"/>
    <property type="molecule type" value="Genomic_DNA"/>
</dbReference>
<feature type="chain" id="PRO_5046668830" description="Nuclease" evidence="1">
    <location>
        <begin position="26"/>
        <end position="118"/>
    </location>
</feature>